<reference evidence="3" key="2">
    <citation type="submission" date="2008-12" db="EMBL/GenBank/DDBJ databases">
        <title>Improved gene annotation of the rice (Oryza sativa) genomes.</title>
        <authorList>
            <person name="Wang J."/>
            <person name="Li R."/>
            <person name="Fan W."/>
            <person name="Huang Q."/>
            <person name="Zhang J."/>
            <person name="Zhou Y."/>
            <person name="Hu Y."/>
            <person name="Zi S."/>
            <person name="Li J."/>
            <person name="Ni P."/>
            <person name="Zheng H."/>
            <person name="Zhang Y."/>
            <person name="Zhao M."/>
            <person name="Hao Q."/>
            <person name="McDermott J."/>
            <person name="Samudrala R."/>
            <person name="Kristiansen K."/>
            <person name="Wong G.K.-S."/>
        </authorList>
    </citation>
    <scope>NUCLEOTIDE SEQUENCE</scope>
</reference>
<dbReference type="InterPro" id="IPR008700">
    <property type="entry name" value="TypeIII_avirulence_cleave"/>
</dbReference>
<dbReference type="EMBL" id="CM000141">
    <property type="protein sequence ID" value="EAZ32020.1"/>
    <property type="molecule type" value="Genomic_DNA"/>
</dbReference>
<accession>A3AXI1</accession>
<gene>
    <name evidence="3" type="ORF">OsJ_16199</name>
</gene>
<evidence type="ECO:0000259" key="2">
    <source>
        <dbReference type="Pfam" id="PF05627"/>
    </source>
</evidence>
<feature type="region of interest" description="Disordered" evidence="1">
    <location>
        <begin position="78"/>
        <end position="119"/>
    </location>
</feature>
<evidence type="ECO:0000313" key="3">
    <source>
        <dbReference type="EMBL" id="EAZ32020.1"/>
    </source>
</evidence>
<name>A3AXI1_ORYSJ</name>
<dbReference type="PANTHER" id="PTHR33159">
    <property type="entry name" value="RPM1-INTERACTING PROTEIN 4 (RIN4) FAMILY PROTEIN"/>
    <property type="match status" value="1"/>
</dbReference>
<protein>
    <recommendedName>
        <fullName evidence="2">RIN4 pathogenic type III effector avirulence factor Avr cleavage site domain-containing protein</fullName>
    </recommendedName>
</protein>
<feature type="domain" description="RIN4 pathogenic type III effector avirulence factor Avr cleavage site" evidence="2">
    <location>
        <begin position="6"/>
        <end position="39"/>
    </location>
</feature>
<evidence type="ECO:0000256" key="1">
    <source>
        <dbReference type="SAM" id="MobiDB-lite"/>
    </source>
</evidence>
<feature type="domain" description="RIN4 pathogenic type III effector avirulence factor Avr cleavage site" evidence="2">
    <location>
        <begin position="49"/>
        <end position="82"/>
    </location>
</feature>
<sequence>MTTMDKGRALPKFGEWDVKNPASAEGFTVIFQKARDDKKTTGPGNARDKGRALPKFGEWDVKNPASAEGFTVIFQKARDDKKTTGPGNARVGIPPAFRSTDDDGGYRPQFKPAESYPEKKAPKRVKKKWAFCAGC</sequence>
<dbReference type="InterPro" id="IPR040387">
    <property type="entry name" value="RIN4/NOI4"/>
</dbReference>
<dbReference type="Pfam" id="PF05627">
    <property type="entry name" value="AvrRpt-cleavage"/>
    <property type="match status" value="2"/>
</dbReference>
<dbReference type="Proteomes" id="UP000007752">
    <property type="component" value="Chromosome 4"/>
</dbReference>
<dbReference type="PANTHER" id="PTHR33159:SF93">
    <property type="entry name" value="PROTEIN NOI4"/>
    <property type="match status" value="1"/>
</dbReference>
<organism evidence="3">
    <name type="scientific">Oryza sativa subsp. japonica</name>
    <name type="common">Rice</name>
    <dbReference type="NCBI Taxonomy" id="39947"/>
    <lineage>
        <taxon>Eukaryota</taxon>
        <taxon>Viridiplantae</taxon>
        <taxon>Streptophyta</taxon>
        <taxon>Embryophyta</taxon>
        <taxon>Tracheophyta</taxon>
        <taxon>Spermatophyta</taxon>
        <taxon>Magnoliopsida</taxon>
        <taxon>Liliopsida</taxon>
        <taxon>Poales</taxon>
        <taxon>Poaceae</taxon>
        <taxon>BOP clade</taxon>
        <taxon>Oryzoideae</taxon>
        <taxon>Oryzeae</taxon>
        <taxon>Oryzinae</taxon>
        <taxon>Oryza</taxon>
        <taxon>Oryza sativa</taxon>
    </lineage>
</organism>
<dbReference type="AlphaFoldDB" id="A3AXI1"/>
<proteinExistence type="predicted"/>
<reference evidence="3" key="1">
    <citation type="journal article" date="2005" name="PLoS Biol.">
        <title>The genomes of Oryza sativa: a history of duplications.</title>
        <authorList>
            <person name="Yu J."/>
            <person name="Wang J."/>
            <person name="Lin W."/>
            <person name="Li S."/>
            <person name="Li H."/>
            <person name="Zhou J."/>
            <person name="Ni P."/>
            <person name="Dong W."/>
            <person name="Hu S."/>
            <person name="Zeng C."/>
            <person name="Zhang J."/>
            <person name="Zhang Y."/>
            <person name="Li R."/>
            <person name="Xu Z."/>
            <person name="Li S."/>
            <person name="Li X."/>
            <person name="Zheng H."/>
            <person name="Cong L."/>
            <person name="Lin L."/>
            <person name="Yin J."/>
            <person name="Geng J."/>
            <person name="Li G."/>
            <person name="Shi J."/>
            <person name="Liu J."/>
            <person name="Lv H."/>
            <person name="Li J."/>
            <person name="Wang J."/>
            <person name="Deng Y."/>
            <person name="Ran L."/>
            <person name="Shi X."/>
            <person name="Wang X."/>
            <person name="Wu Q."/>
            <person name="Li C."/>
            <person name="Ren X."/>
            <person name="Wang J."/>
            <person name="Wang X."/>
            <person name="Li D."/>
            <person name="Liu D."/>
            <person name="Zhang X."/>
            <person name="Ji Z."/>
            <person name="Zhao W."/>
            <person name="Sun Y."/>
            <person name="Zhang Z."/>
            <person name="Bao J."/>
            <person name="Han Y."/>
            <person name="Dong L."/>
            <person name="Ji J."/>
            <person name="Chen P."/>
            <person name="Wu S."/>
            <person name="Liu J."/>
            <person name="Xiao Y."/>
            <person name="Bu D."/>
            <person name="Tan J."/>
            <person name="Yang L."/>
            <person name="Ye C."/>
            <person name="Zhang J."/>
            <person name="Xu J."/>
            <person name="Zhou Y."/>
            <person name="Yu Y."/>
            <person name="Zhang B."/>
            <person name="Zhuang S."/>
            <person name="Wei H."/>
            <person name="Liu B."/>
            <person name="Lei M."/>
            <person name="Yu H."/>
            <person name="Li Y."/>
            <person name="Xu H."/>
            <person name="Wei S."/>
            <person name="He X."/>
            <person name="Fang L."/>
            <person name="Zhang Z."/>
            <person name="Zhang Y."/>
            <person name="Huang X."/>
            <person name="Su Z."/>
            <person name="Tong W."/>
            <person name="Li J."/>
            <person name="Tong Z."/>
            <person name="Li S."/>
            <person name="Ye J."/>
            <person name="Wang L."/>
            <person name="Fang L."/>
            <person name="Lei T."/>
            <person name="Chen C."/>
            <person name="Chen H."/>
            <person name="Xu Z."/>
            <person name="Li H."/>
            <person name="Huang H."/>
            <person name="Zhang F."/>
            <person name="Xu H."/>
            <person name="Li N."/>
            <person name="Zhao C."/>
            <person name="Li S."/>
            <person name="Dong L."/>
            <person name="Huang Y."/>
            <person name="Li L."/>
            <person name="Xi Y."/>
            <person name="Qi Q."/>
            <person name="Li W."/>
            <person name="Zhang B."/>
            <person name="Hu W."/>
            <person name="Zhang Y."/>
            <person name="Tian X."/>
            <person name="Jiao Y."/>
            <person name="Liang X."/>
            <person name="Jin J."/>
            <person name="Gao L."/>
            <person name="Zheng W."/>
            <person name="Hao B."/>
            <person name="Liu S."/>
            <person name="Wang W."/>
            <person name="Yuan L."/>
            <person name="Cao M."/>
            <person name="McDermott J."/>
            <person name="Samudrala R."/>
            <person name="Wang J."/>
            <person name="Wong G.K."/>
            <person name="Yang H."/>
        </authorList>
    </citation>
    <scope>NUCLEOTIDE SEQUENCE [LARGE SCALE GENOMIC DNA]</scope>
</reference>